<keyword evidence="1 4" id="KW-0378">Hydrolase</keyword>
<organism evidence="4 5">
    <name type="scientific">Naasia lichenicola</name>
    <dbReference type="NCBI Taxonomy" id="2565933"/>
    <lineage>
        <taxon>Bacteria</taxon>
        <taxon>Bacillati</taxon>
        <taxon>Actinomycetota</taxon>
        <taxon>Actinomycetes</taxon>
        <taxon>Micrococcales</taxon>
        <taxon>Microbacteriaceae</taxon>
        <taxon>Naasia</taxon>
    </lineage>
</organism>
<dbReference type="OrthoDB" id="3174612at2"/>
<comment type="caution">
    <text evidence="4">The sequence shown here is derived from an EMBL/GenBank/DDBJ whole genome shotgun (WGS) entry which is preliminary data.</text>
</comment>
<feature type="domain" description="Isochorismatase-like" evidence="3">
    <location>
        <begin position="45"/>
        <end position="215"/>
    </location>
</feature>
<evidence type="ECO:0000313" key="4">
    <source>
        <dbReference type="EMBL" id="THG33214.1"/>
    </source>
</evidence>
<dbReference type="EMBL" id="SSSM01000001">
    <property type="protein sequence ID" value="THG33214.1"/>
    <property type="molecule type" value="Genomic_DNA"/>
</dbReference>
<sequence>MTDTDPTSTGSTSTGSTNTGSTNTGSTNTDEHVPEAEPVTDGVPTALVLVDVIASFFDPDEANFYPAATEVLGPIRELLELARERGTLVIHAVERHYPGLEDFEFGKLPRHHQIGASDAAYVPGFEPIASGREVEVPKRRFSAFYATDLDLLLREQGIRRVILVGVKTNVCIRASAQDAFAGGFEVWVPRETTNSNRPHLAEASLEDIERYIGRVPTFAEAMASL</sequence>
<evidence type="ECO:0000259" key="3">
    <source>
        <dbReference type="Pfam" id="PF00857"/>
    </source>
</evidence>
<feature type="region of interest" description="Disordered" evidence="2">
    <location>
        <begin position="1"/>
        <end position="38"/>
    </location>
</feature>
<dbReference type="GO" id="GO:0016787">
    <property type="term" value="F:hydrolase activity"/>
    <property type="evidence" value="ECO:0007669"/>
    <property type="project" value="UniProtKB-KW"/>
</dbReference>
<name>A0A4S4FS50_9MICO</name>
<gene>
    <name evidence="4" type="ORF">E6C64_02345</name>
</gene>
<protein>
    <submittedName>
        <fullName evidence="4">Cysteine hydrolase</fullName>
    </submittedName>
</protein>
<dbReference type="InterPro" id="IPR036380">
    <property type="entry name" value="Isochorismatase-like_sf"/>
</dbReference>
<accession>A0A4S4FS50</accession>
<evidence type="ECO:0000256" key="1">
    <source>
        <dbReference type="ARBA" id="ARBA00022801"/>
    </source>
</evidence>
<dbReference type="Proteomes" id="UP000309133">
    <property type="component" value="Unassembled WGS sequence"/>
</dbReference>
<keyword evidence="5" id="KW-1185">Reference proteome</keyword>
<evidence type="ECO:0000256" key="2">
    <source>
        <dbReference type="SAM" id="MobiDB-lite"/>
    </source>
</evidence>
<dbReference type="RefSeq" id="WP_136425995.1">
    <property type="nucleotide sequence ID" value="NZ_SSSM01000001.1"/>
</dbReference>
<dbReference type="AlphaFoldDB" id="A0A4S4FS50"/>
<dbReference type="InterPro" id="IPR050272">
    <property type="entry name" value="Isochorismatase-like_hydrls"/>
</dbReference>
<dbReference type="Gene3D" id="3.40.50.850">
    <property type="entry name" value="Isochorismatase-like"/>
    <property type="match status" value="1"/>
</dbReference>
<dbReference type="Pfam" id="PF00857">
    <property type="entry name" value="Isochorismatase"/>
    <property type="match status" value="1"/>
</dbReference>
<reference evidence="4 5" key="1">
    <citation type="submission" date="2019-04" db="EMBL/GenBank/DDBJ databases">
        <authorList>
            <person name="Jiang L."/>
        </authorList>
    </citation>
    <scope>NUCLEOTIDE SEQUENCE [LARGE SCALE GENOMIC DNA]</scope>
    <source>
        <strain evidence="4 5">YIM 131853</strain>
    </source>
</reference>
<dbReference type="CDD" id="cd00431">
    <property type="entry name" value="cysteine_hydrolases"/>
    <property type="match status" value="1"/>
</dbReference>
<dbReference type="SUPFAM" id="SSF52499">
    <property type="entry name" value="Isochorismatase-like hydrolases"/>
    <property type="match status" value="1"/>
</dbReference>
<proteinExistence type="predicted"/>
<dbReference type="PANTHER" id="PTHR43540">
    <property type="entry name" value="PEROXYUREIDOACRYLATE/UREIDOACRYLATE AMIDOHYDROLASE-RELATED"/>
    <property type="match status" value="1"/>
</dbReference>
<dbReference type="InterPro" id="IPR000868">
    <property type="entry name" value="Isochorismatase-like_dom"/>
</dbReference>
<feature type="compositionally biased region" description="Low complexity" evidence="2">
    <location>
        <begin position="1"/>
        <end position="28"/>
    </location>
</feature>
<dbReference type="PANTHER" id="PTHR43540:SF6">
    <property type="entry name" value="ISOCHORISMATASE-LIKE DOMAIN-CONTAINING PROTEIN"/>
    <property type="match status" value="1"/>
</dbReference>
<evidence type="ECO:0000313" key="5">
    <source>
        <dbReference type="Proteomes" id="UP000309133"/>
    </source>
</evidence>